<name>Q76869_HV1</name>
<organismHost>
    <name type="scientific">Homo sapiens</name>
    <name type="common">Human</name>
    <dbReference type="NCBI Taxonomy" id="9606"/>
</organismHost>
<dbReference type="InterPro" id="IPR036377">
    <property type="entry name" value="Gp120_core_sf"/>
</dbReference>
<dbReference type="GO" id="GO:0019031">
    <property type="term" value="C:viral envelope"/>
    <property type="evidence" value="ECO:0007669"/>
    <property type="project" value="UniProtKB-KW"/>
</dbReference>
<reference evidence="1" key="1">
    <citation type="journal article" date="1992" name="Rev. Argent. Microbiol.">
        <title>Molecular analysis of the principal neutralization epitope (V3 loop) of human immunodeficiency virus type 1 in Argentina.</title>
        <authorList>
            <person name="Gomez Carrillo M."/>
            <person name="Piccardo C."/>
            <person name="Libonatti O."/>
        </authorList>
    </citation>
    <scope>NUCLEOTIDE SEQUENCE</scope>
</reference>
<sequence>CSSPKPYTSIRIRIQRGPGRAFDTAGEIVGDMRRAHC</sequence>
<feature type="non-terminal residue" evidence="1">
    <location>
        <position position="37"/>
    </location>
</feature>
<keyword evidence="1" id="KW-0261">Viral envelope protein</keyword>
<feature type="non-terminal residue" evidence="1">
    <location>
        <position position="1"/>
    </location>
</feature>
<dbReference type="EMBL" id="L16603">
    <property type="protein sequence ID" value="AAA75223.1"/>
    <property type="molecule type" value="Genomic_DNA"/>
</dbReference>
<evidence type="ECO:0000313" key="1">
    <source>
        <dbReference type="EMBL" id="AAA75223.1"/>
    </source>
</evidence>
<organism evidence="1">
    <name type="scientific">Human immunodeficiency virus type 1</name>
    <name type="common">HIV-1</name>
    <dbReference type="NCBI Taxonomy" id="11676"/>
    <lineage>
        <taxon>Viruses</taxon>
        <taxon>Riboviria</taxon>
        <taxon>Pararnavirae</taxon>
        <taxon>Artverviricota</taxon>
        <taxon>Revtraviricetes</taxon>
        <taxon>Ortervirales</taxon>
        <taxon>Retroviridae</taxon>
        <taxon>Orthoretrovirinae</taxon>
        <taxon>Lentivirus</taxon>
        <taxon>Lentivirus humimdef1</taxon>
    </lineage>
</organism>
<gene>
    <name evidence="1" type="primary">env</name>
</gene>
<dbReference type="SUPFAM" id="SSF56502">
    <property type="entry name" value="gp120 core"/>
    <property type="match status" value="1"/>
</dbReference>
<protein>
    <submittedName>
        <fullName evidence="1">Envelope protein</fullName>
    </submittedName>
</protein>
<accession>Q76869</accession>
<proteinExistence type="predicted"/>
<keyword evidence="1" id="KW-0946">Virion</keyword>